<comment type="caution">
    <text evidence="1">The sequence shown here is derived from an EMBL/GenBank/DDBJ whole genome shotgun (WGS) entry which is preliminary data.</text>
</comment>
<accession>A0A081S1P3</accession>
<dbReference type="AlphaFoldDB" id="A0A081S1P3"/>
<reference evidence="1 2" key="1">
    <citation type="submission" date="2014-03" db="EMBL/GenBank/DDBJ databases">
        <title>Draft Genome of Photorhabdus temperata Meg1.</title>
        <authorList>
            <person name="Hurst S.G.IV."/>
            <person name="Morris K."/>
            <person name="Thomas K."/>
            <person name="Tisa L.S."/>
        </authorList>
    </citation>
    <scope>NUCLEOTIDE SEQUENCE [LARGE SCALE GENOMIC DNA]</scope>
    <source>
        <strain evidence="1 2">Meg1</strain>
    </source>
</reference>
<organism evidence="1 2">
    <name type="scientific">Photorhabdus temperata subsp. temperata Meg1</name>
    <dbReference type="NCBI Taxonomy" id="1393735"/>
    <lineage>
        <taxon>Bacteria</taxon>
        <taxon>Pseudomonadati</taxon>
        <taxon>Pseudomonadota</taxon>
        <taxon>Gammaproteobacteria</taxon>
        <taxon>Enterobacterales</taxon>
        <taxon>Morganellaceae</taxon>
        <taxon>Photorhabdus</taxon>
    </lineage>
</organism>
<protein>
    <submittedName>
        <fullName evidence="1">Uncharacterized protein</fullName>
    </submittedName>
</protein>
<gene>
    <name evidence="1" type="ORF">MEG1DRAFT_00232</name>
</gene>
<dbReference type="Proteomes" id="UP000028002">
    <property type="component" value="Unassembled WGS sequence"/>
</dbReference>
<dbReference type="EMBL" id="JGVH01000003">
    <property type="protein sequence ID" value="KER04846.1"/>
    <property type="molecule type" value="Genomic_DNA"/>
</dbReference>
<name>A0A081S1P3_PHOTE</name>
<proteinExistence type="predicted"/>
<sequence>MMARYDISDDAWILIEPCLPPVRSARAGRPSPCDEWDVLGVMFRRTAARFAGTLWFLENDL</sequence>
<evidence type="ECO:0000313" key="1">
    <source>
        <dbReference type="EMBL" id="KER04846.1"/>
    </source>
</evidence>
<evidence type="ECO:0000313" key="2">
    <source>
        <dbReference type="Proteomes" id="UP000028002"/>
    </source>
</evidence>